<evidence type="ECO:0000313" key="9">
    <source>
        <dbReference type="EMBL" id="MDI3320552.1"/>
    </source>
</evidence>
<dbReference type="EMBL" id="JASBRG010000007">
    <property type="protein sequence ID" value="MDI3320552.1"/>
    <property type="molecule type" value="Genomic_DNA"/>
</dbReference>
<keyword evidence="6 8" id="KW-1133">Transmembrane helix</keyword>
<comment type="subcellular location">
    <subcellularLocation>
        <location evidence="1">Cell membrane</location>
        <topology evidence="1">Multi-pass membrane protein</topology>
    </subcellularLocation>
</comment>
<accession>A0ABT6RFB2</accession>
<feature type="transmembrane region" description="Helical" evidence="8">
    <location>
        <begin position="312"/>
        <end position="345"/>
    </location>
</feature>
<keyword evidence="3" id="KW-0813">Transport</keyword>
<proteinExistence type="inferred from homology"/>
<dbReference type="PANTHER" id="PTHR21716">
    <property type="entry name" value="TRANSMEMBRANE PROTEIN"/>
    <property type="match status" value="1"/>
</dbReference>
<dbReference type="InterPro" id="IPR002549">
    <property type="entry name" value="AI-2E-like"/>
</dbReference>
<organism evidence="9 10">
    <name type="scientific">Pinibacter soli</name>
    <dbReference type="NCBI Taxonomy" id="3044211"/>
    <lineage>
        <taxon>Bacteria</taxon>
        <taxon>Pseudomonadati</taxon>
        <taxon>Bacteroidota</taxon>
        <taxon>Chitinophagia</taxon>
        <taxon>Chitinophagales</taxon>
        <taxon>Chitinophagaceae</taxon>
        <taxon>Pinibacter</taxon>
    </lineage>
</organism>
<evidence type="ECO:0000256" key="8">
    <source>
        <dbReference type="SAM" id="Phobius"/>
    </source>
</evidence>
<evidence type="ECO:0000313" key="10">
    <source>
        <dbReference type="Proteomes" id="UP001226434"/>
    </source>
</evidence>
<evidence type="ECO:0000256" key="5">
    <source>
        <dbReference type="ARBA" id="ARBA00022692"/>
    </source>
</evidence>
<keyword evidence="5 8" id="KW-0812">Transmembrane</keyword>
<feature type="transmembrane region" description="Helical" evidence="8">
    <location>
        <begin position="67"/>
        <end position="88"/>
    </location>
</feature>
<evidence type="ECO:0000256" key="7">
    <source>
        <dbReference type="ARBA" id="ARBA00023136"/>
    </source>
</evidence>
<protein>
    <submittedName>
        <fullName evidence="9">AI-2E family transporter</fullName>
    </submittedName>
</protein>
<feature type="transmembrane region" description="Helical" evidence="8">
    <location>
        <begin position="245"/>
        <end position="274"/>
    </location>
</feature>
<name>A0ABT6RFB2_9BACT</name>
<gene>
    <name evidence="9" type="ORF">QJ048_12250</name>
</gene>
<comment type="caution">
    <text evidence="9">The sequence shown here is derived from an EMBL/GenBank/DDBJ whole genome shotgun (WGS) entry which is preliminary data.</text>
</comment>
<evidence type="ECO:0000256" key="4">
    <source>
        <dbReference type="ARBA" id="ARBA00022475"/>
    </source>
</evidence>
<keyword evidence="10" id="KW-1185">Reference proteome</keyword>
<sequence length="366" mass="39685">MSEPSHPNSGRITETVLILLLLLGLIYAMFTVLQAFFGVFTFAIIFAVSFAKPFERLVKFFGQRRKLAAVVYSILLIAIVAVPVIYMISSLSSHVRETIHWISSVRENGLPPLPDWIANLPFVGEDIKAFWQQLQDRPKEAVSAYEPQLRPVLHRVVTSGAGMVGVVLEFVAGIIVSAVFLVSGRKIMEPIDATLTYMFGKEDGNALIDATAEAVKSVAIGVMGTAFIAAIFSWAGFAIEGIPFALGLAAVVYFLVLIQLGPLIVFIPVVVWLAMQGHTGGAIFIGVWGVAVSIIDAVLKPVLIARSGKLPFLVLFLGVIGGLVAWGFTGMFKGAIILAVFYTIFNSWLQKTRKRETQISGDVGDN</sequence>
<keyword evidence="7 8" id="KW-0472">Membrane</keyword>
<evidence type="ECO:0000256" key="1">
    <source>
        <dbReference type="ARBA" id="ARBA00004651"/>
    </source>
</evidence>
<dbReference type="Proteomes" id="UP001226434">
    <property type="component" value="Unassembled WGS sequence"/>
</dbReference>
<feature type="transmembrane region" description="Helical" evidence="8">
    <location>
        <begin position="281"/>
        <end position="300"/>
    </location>
</feature>
<dbReference type="Pfam" id="PF01594">
    <property type="entry name" value="AI-2E_transport"/>
    <property type="match status" value="1"/>
</dbReference>
<feature type="transmembrane region" description="Helical" evidence="8">
    <location>
        <begin position="12"/>
        <end position="30"/>
    </location>
</feature>
<feature type="transmembrane region" description="Helical" evidence="8">
    <location>
        <begin position="218"/>
        <end position="239"/>
    </location>
</feature>
<comment type="similarity">
    <text evidence="2">Belongs to the autoinducer-2 exporter (AI-2E) (TC 2.A.86) family.</text>
</comment>
<keyword evidence="4" id="KW-1003">Cell membrane</keyword>
<evidence type="ECO:0000256" key="3">
    <source>
        <dbReference type="ARBA" id="ARBA00022448"/>
    </source>
</evidence>
<dbReference type="RefSeq" id="WP_282334648.1">
    <property type="nucleotide sequence ID" value="NZ_JASBRG010000007.1"/>
</dbReference>
<dbReference type="PANTHER" id="PTHR21716:SF67">
    <property type="entry name" value="TRANSPORT PROTEIN YDIK-RELATED"/>
    <property type="match status" value="1"/>
</dbReference>
<evidence type="ECO:0000256" key="2">
    <source>
        <dbReference type="ARBA" id="ARBA00009773"/>
    </source>
</evidence>
<feature type="transmembrane region" description="Helical" evidence="8">
    <location>
        <begin position="160"/>
        <end position="182"/>
    </location>
</feature>
<evidence type="ECO:0000256" key="6">
    <source>
        <dbReference type="ARBA" id="ARBA00022989"/>
    </source>
</evidence>
<reference evidence="9 10" key="1">
    <citation type="submission" date="2023-05" db="EMBL/GenBank/DDBJ databases">
        <title>Genome sequence of Pinibacter sp. MAH-24.</title>
        <authorList>
            <person name="Huq M.A."/>
        </authorList>
    </citation>
    <scope>NUCLEOTIDE SEQUENCE [LARGE SCALE GENOMIC DNA]</scope>
    <source>
        <strain evidence="9 10">MAH-24</strain>
    </source>
</reference>